<keyword evidence="12" id="KW-1185">Reference proteome</keyword>
<dbReference type="Gene3D" id="3.40.50.300">
    <property type="entry name" value="P-loop containing nucleotide triphosphate hydrolases"/>
    <property type="match status" value="1"/>
</dbReference>
<keyword evidence="3" id="KW-0813">Transport</keyword>
<keyword evidence="9" id="KW-0472">Membrane</keyword>
<dbReference type="RefSeq" id="WP_119605193.1">
    <property type="nucleotide sequence ID" value="NZ_JBOIMP010000001.1"/>
</dbReference>
<dbReference type="InterPro" id="IPR003593">
    <property type="entry name" value="AAA+_ATPase"/>
</dbReference>
<sequence length="271" mass="30433">MTLLTVQHLFIKDSWTNQTIVNDVNFTVDKGEVLGIIGESGSGKSVTCKALVGLNPKRLSVEGTVTFNNVQMLTLSEMQLKKHRGKDIAMVMQQGSRAFDPSSTVGKQLIETMKVHTQLPIQEIEATLTEYMDYMGLNDPKQILKSYPYMLSGGMLQRLMIALALALKPKLIIADEPTTALDTITQYDVLQAFKDIKQHFDCAMIFISHDLTVINHIADRVVVMRNGQLIEEGTREAVLYQPQQAYTQYLLSTRKKVNDYFKSVLRGESNA</sequence>
<comment type="similarity">
    <text evidence="2">Belongs to the ABC transporter superfamily.</text>
</comment>
<proteinExistence type="inferred from homology"/>
<comment type="caution">
    <text evidence="11">The sequence shown here is derived from an EMBL/GenBank/DDBJ whole genome shotgun (WGS) entry which is preliminary data.</text>
</comment>
<dbReference type="AlphaFoldDB" id="A0A418IG19"/>
<dbReference type="InterPro" id="IPR050388">
    <property type="entry name" value="ABC_Ni/Peptide_Import"/>
</dbReference>
<dbReference type="OrthoDB" id="9802264at2"/>
<dbReference type="PANTHER" id="PTHR43297:SF14">
    <property type="entry name" value="ATPASE AAA-TYPE CORE DOMAIN-CONTAINING PROTEIN"/>
    <property type="match status" value="1"/>
</dbReference>
<dbReference type="GO" id="GO:0016887">
    <property type="term" value="F:ATP hydrolysis activity"/>
    <property type="evidence" value="ECO:0007669"/>
    <property type="project" value="InterPro"/>
</dbReference>
<evidence type="ECO:0000256" key="4">
    <source>
        <dbReference type="ARBA" id="ARBA00022475"/>
    </source>
</evidence>
<dbReference type="InterPro" id="IPR027417">
    <property type="entry name" value="P-loop_NTPase"/>
</dbReference>
<dbReference type="PANTHER" id="PTHR43297">
    <property type="entry name" value="OLIGOPEPTIDE TRANSPORT ATP-BINDING PROTEIN APPD"/>
    <property type="match status" value="1"/>
</dbReference>
<evidence type="ECO:0000256" key="7">
    <source>
        <dbReference type="ARBA" id="ARBA00022840"/>
    </source>
</evidence>
<evidence type="ECO:0000256" key="9">
    <source>
        <dbReference type="ARBA" id="ARBA00023136"/>
    </source>
</evidence>
<keyword evidence="8" id="KW-1278">Translocase</keyword>
<evidence type="ECO:0000256" key="3">
    <source>
        <dbReference type="ARBA" id="ARBA00022448"/>
    </source>
</evidence>
<evidence type="ECO:0000313" key="11">
    <source>
        <dbReference type="EMBL" id="RIN01289.1"/>
    </source>
</evidence>
<accession>A0A418IG19</accession>
<evidence type="ECO:0000256" key="2">
    <source>
        <dbReference type="ARBA" id="ARBA00005417"/>
    </source>
</evidence>
<evidence type="ECO:0000256" key="6">
    <source>
        <dbReference type="ARBA" id="ARBA00022741"/>
    </source>
</evidence>
<dbReference type="GO" id="GO:0005886">
    <property type="term" value="C:plasma membrane"/>
    <property type="evidence" value="ECO:0007669"/>
    <property type="project" value="UniProtKB-SubCell"/>
</dbReference>
<dbReference type="PROSITE" id="PS00211">
    <property type="entry name" value="ABC_TRANSPORTER_1"/>
    <property type="match status" value="1"/>
</dbReference>
<dbReference type="NCBIfam" id="NF047576">
    <property type="entry name" value="opine_ATP_CntF"/>
    <property type="match status" value="1"/>
</dbReference>
<dbReference type="NCBIfam" id="NF047578">
    <property type="entry name" value="opine_ATP_CntD"/>
    <property type="match status" value="1"/>
</dbReference>
<gene>
    <name evidence="11" type="ORF">BU112_06135</name>
</gene>
<evidence type="ECO:0000256" key="8">
    <source>
        <dbReference type="ARBA" id="ARBA00022967"/>
    </source>
</evidence>
<protein>
    <submittedName>
        <fullName evidence="11">ABC transporter ATP-binding protein</fullName>
    </submittedName>
</protein>
<keyword evidence="5" id="KW-0997">Cell inner membrane</keyword>
<reference evidence="11 12" key="1">
    <citation type="journal article" date="2016" name="Front. Microbiol.">
        <title>Comprehensive Phylogenetic Analysis of Bovine Non-aureus Staphylococci Species Based on Whole-Genome Sequencing.</title>
        <authorList>
            <person name="Naushad S."/>
            <person name="Barkema H.W."/>
            <person name="Luby C."/>
            <person name="Condas L.A."/>
            <person name="Nobrega D.B."/>
            <person name="Carson D.A."/>
            <person name="De Buck J."/>
        </authorList>
    </citation>
    <scope>NUCLEOTIDE SEQUENCE [LARGE SCALE GENOMIC DNA]</scope>
    <source>
        <strain evidence="11 12">SNUC 4554</strain>
    </source>
</reference>
<dbReference type="PROSITE" id="PS50893">
    <property type="entry name" value="ABC_TRANSPORTER_2"/>
    <property type="match status" value="1"/>
</dbReference>
<keyword evidence="4" id="KW-1003">Cell membrane</keyword>
<evidence type="ECO:0000256" key="1">
    <source>
        <dbReference type="ARBA" id="ARBA00004202"/>
    </source>
</evidence>
<organism evidence="11 12">
    <name type="scientific">Staphylococcus shinii</name>
    <dbReference type="NCBI Taxonomy" id="2912228"/>
    <lineage>
        <taxon>Bacteria</taxon>
        <taxon>Bacillati</taxon>
        <taxon>Bacillota</taxon>
        <taxon>Bacilli</taxon>
        <taxon>Bacillales</taxon>
        <taxon>Staphylococcaceae</taxon>
        <taxon>Staphylococcus</taxon>
    </lineage>
</organism>
<dbReference type="SMART" id="SM00382">
    <property type="entry name" value="AAA"/>
    <property type="match status" value="1"/>
</dbReference>
<dbReference type="InterPro" id="IPR003439">
    <property type="entry name" value="ABC_transporter-like_ATP-bd"/>
</dbReference>
<evidence type="ECO:0000256" key="5">
    <source>
        <dbReference type="ARBA" id="ARBA00022519"/>
    </source>
</evidence>
<dbReference type="CDD" id="cd03257">
    <property type="entry name" value="ABC_NikE_OppD_transporters"/>
    <property type="match status" value="1"/>
</dbReference>
<dbReference type="Proteomes" id="UP000286317">
    <property type="component" value="Unassembled WGS sequence"/>
</dbReference>
<evidence type="ECO:0000313" key="12">
    <source>
        <dbReference type="Proteomes" id="UP000286317"/>
    </source>
</evidence>
<evidence type="ECO:0000259" key="10">
    <source>
        <dbReference type="PROSITE" id="PS50893"/>
    </source>
</evidence>
<dbReference type="SUPFAM" id="SSF52540">
    <property type="entry name" value="P-loop containing nucleoside triphosphate hydrolases"/>
    <property type="match status" value="1"/>
</dbReference>
<dbReference type="Pfam" id="PF00005">
    <property type="entry name" value="ABC_tran"/>
    <property type="match status" value="1"/>
</dbReference>
<comment type="subcellular location">
    <subcellularLocation>
        <location evidence="1">Cell membrane</location>
        <topology evidence="1">Peripheral membrane protein</topology>
    </subcellularLocation>
</comment>
<name>A0A418IG19_9STAP</name>
<dbReference type="GO" id="GO:0005524">
    <property type="term" value="F:ATP binding"/>
    <property type="evidence" value="ECO:0007669"/>
    <property type="project" value="UniProtKB-KW"/>
</dbReference>
<keyword evidence="7 11" id="KW-0067">ATP-binding</keyword>
<dbReference type="EMBL" id="QXUF01000032">
    <property type="protein sequence ID" value="RIN01289.1"/>
    <property type="molecule type" value="Genomic_DNA"/>
</dbReference>
<dbReference type="InterPro" id="IPR017871">
    <property type="entry name" value="ABC_transporter-like_CS"/>
</dbReference>
<keyword evidence="6" id="KW-0547">Nucleotide-binding</keyword>
<feature type="domain" description="ABC transporter" evidence="10">
    <location>
        <begin position="4"/>
        <end position="251"/>
    </location>
</feature>